<protein>
    <submittedName>
        <fullName evidence="2">Putative iron-regulated membrane protein</fullName>
    </submittedName>
</protein>
<comment type="caution">
    <text evidence="2">The sequence shown here is derived from an EMBL/GenBank/DDBJ whole genome shotgun (WGS) entry which is preliminary data.</text>
</comment>
<accession>A0A840U751</accession>
<name>A0A840U751_9GAMM</name>
<feature type="transmembrane region" description="Helical" evidence="1">
    <location>
        <begin position="144"/>
        <end position="166"/>
    </location>
</feature>
<feature type="transmembrane region" description="Helical" evidence="1">
    <location>
        <begin position="217"/>
        <end position="237"/>
    </location>
</feature>
<keyword evidence="1" id="KW-1133">Transmembrane helix</keyword>
<dbReference type="RefSeq" id="WP_246362421.1">
    <property type="nucleotide sequence ID" value="NZ_JACHFE010000002.1"/>
</dbReference>
<evidence type="ECO:0000256" key="1">
    <source>
        <dbReference type="SAM" id="Phobius"/>
    </source>
</evidence>
<reference evidence="2 3" key="1">
    <citation type="submission" date="2020-08" db="EMBL/GenBank/DDBJ databases">
        <title>Genomic Encyclopedia of Type Strains, Phase IV (KMG-IV): sequencing the most valuable type-strain genomes for metagenomic binning, comparative biology and taxonomic classification.</title>
        <authorList>
            <person name="Goeker M."/>
        </authorList>
    </citation>
    <scope>NUCLEOTIDE SEQUENCE [LARGE SCALE GENOMIC DNA]</scope>
    <source>
        <strain evidence="2 3">DSM 22359</strain>
    </source>
</reference>
<keyword evidence="1" id="KW-0472">Membrane</keyword>
<gene>
    <name evidence="2" type="ORF">HNR38_001244</name>
</gene>
<dbReference type="PANTHER" id="PTHR34219:SF4">
    <property type="entry name" value="PEPSY DOMAIN-CONTAINING PROTEIN"/>
    <property type="match status" value="1"/>
</dbReference>
<organism evidence="2 3">
    <name type="scientific">Marinobacter oulmenensis</name>
    <dbReference type="NCBI Taxonomy" id="643747"/>
    <lineage>
        <taxon>Bacteria</taxon>
        <taxon>Pseudomonadati</taxon>
        <taxon>Pseudomonadota</taxon>
        <taxon>Gammaproteobacteria</taxon>
        <taxon>Pseudomonadales</taxon>
        <taxon>Marinobacteraceae</taxon>
        <taxon>Marinobacter</taxon>
    </lineage>
</organism>
<keyword evidence="3" id="KW-1185">Reference proteome</keyword>
<feature type="transmembrane region" description="Helical" evidence="1">
    <location>
        <begin position="244"/>
        <end position="261"/>
    </location>
</feature>
<dbReference type="AlphaFoldDB" id="A0A840U751"/>
<dbReference type="EMBL" id="JACHFE010000002">
    <property type="protein sequence ID" value="MBB5320772.1"/>
    <property type="molecule type" value="Genomic_DNA"/>
</dbReference>
<keyword evidence="1" id="KW-0812">Transmembrane</keyword>
<dbReference type="Proteomes" id="UP000591735">
    <property type="component" value="Unassembled WGS sequence"/>
</dbReference>
<feature type="transmembrane region" description="Helical" evidence="1">
    <location>
        <begin position="281"/>
        <end position="300"/>
    </location>
</feature>
<feature type="transmembrane region" description="Helical" evidence="1">
    <location>
        <begin position="186"/>
        <end position="205"/>
    </location>
</feature>
<dbReference type="PANTHER" id="PTHR34219">
    <property type="entry name" value="IRON-REGULATED INNER MEMBRANE PROTEIN-RELATED"/>
    <property type="match status" value="1"/>
</dbReference>
<evidence type="ECO:0000313" key="3">
    <source>
        <dbReference type="Proteomes" id="UP000591735"/>
    </source>
</evidence>
<dbReference type="InterPro" id="IPR005625">
    <property type="entry name" value="PepSY-ass_TM"/>
</dbReference>
<sequence length="326" mass="36292">MITYSGFVFFYTAYMPAGIVAVYGNDDQAEERYFADLYGAHTHEPVARPAASVPEIISHGQETWGPESQIRSVFIQHDAGEVPRVEIGRVRGERVRWFAGHTLGYNADSGEPLKPAPDQSMTVKTHQVLLALHEGRFAEPWLRWLYFLSGLMGAGMIGTGLVLWTVKRRRTHRVTGYRFGLRLVEALNAATIAGLPTGIAAYFWANRLLPVEMAERANWEANVLFLIWGEALIYAFFRHTRKAWVELLWLASAAYALLPLINAMTTDKHLGVTLPAGDWALVGFDLTMLVLGLAFAYMAIKVKRIWLGSAAQELDDNPRALAGGSE</sequence>
<feature type="transmembrane region" description="Helical" evidence="1">
    <location>
        <begin position="7"/>
        <end position="24"/>
    </location>
</feature>
<evidence type="ECO:0000313" key="2">
    <source>
        <dbReference type="EMBL" id="MBB5320772.1"/>
    </source>
</evidence>
<dbReference type="Pfam" id="PF03929">
    <property type="entry name" value="PepSY_TM"/>
    <property type="match status" value="1"/>
</dbReference>
<proteinExistence type="predicted"/>